<accession>A0A7C5RER8</accession>
<evidence type="ECO:0000313" key="2">
    <source>
        <dbReference type="EMBL" id="HHM68238.1"/>
    </source>
</evidence>
<protein>
    <recommendedName>
        <fullName evidence="1">DUF6788 domain-containing protein</fullName>
    </recommendedName>
</protein>
<dbReference type="EMBL" id="DRXE01000222">
    <property type="protein sequence ID" value="HHM68238.1"/>
    <property type="molecule type" value="Genomic_DNA"/>
</dbReference>
<evidence type="ECO:0000259" key="1">
    <source>
        <dbReference type="Pfam" id="PF20586"/>
    </source>
</evidence>
<proteinExistence type="predicted"/>
<sequence>MQNPQERLQAIEARLQELEEKLRSLVPLHVKRKYKTCGKEGCRCRKGHPHGPYLYAYTPDKEIKEKRKRKGWRGSTRREIYLGKNWTPPENWTRPQVVQEILWEHHRLVRQRERILKHMAKAGLI</sequence>
<name>A0A7C5RER8_9DEIN</name>
<gene>
    <name evidence="2" type="ORF">ENM28_05975</name>
</gene>
<dbReference type="AlphaFoldDB" id="A0A7C5RER8"/>
<organism evidence="2">
    <name type="scientific">Thermus caliditerrae</name>
    <dbReference type="NCBI Taxonomy" id="1330700"/>
    <lineage>
        <taxon>Bacteria</taxon>
        <taxon>Thermotogati</taxon>
        <taxon>Deinococcota</taxon>
        <taxon>Deinococci</taxon>
        <taxon>Thermales</taxon>
        <taxon>Thermaceae</taxon>
        <taxon>Thermus</taxon>
    </lineage>
</organism>
<dbReference type="InterPro" id="IPR046738">
    <property type="entry name" value="DUF6788"/>
</dbReference>
<feature type="domain" description="DUF6788" evidence="1">
    <location>
        <begin position="9"/>
        <end position="66"/>
    </location>
</feature>
<reference evidence="2" key="1">
    <citation type="journal article" date="2020" name="mSystems">
        <title>Genome- and Community-Level Interaction Insights into Carbon Utilization and Element Cycling Functions of Hydrothermarchaeota in Hydrothermal Sediment.</title>
        <authorList>
            <person name="Zhou Z."/>
            <person name="Liu Y."/>
            <person name="Xu W."/>
            <person name="Pan J."/>
            <person name="Luo Z.H."/>
            <person name="Li M."/>
        </authorList>
    </citation>
    <scope>NUCLEOTIDE SEQUENCE [LARGE SCALE GENOMIC DNA]</scope>
    <source>
        <strain evidence="2">SpSt-1071</strain>
    </source>
</reference>
<comment type="caution">
    <text evidence="2">The sequence shown here is derived from an EMBL/GenBank/DDBJ whole genome shotgun (WGS) entry which is preliminary data.</text>
</comment>
<dbReference type="Pfam" id="PF20586">
    <property type="entry name" value="DUF6788"/>
    <property type="match status" value="1"/>
</dbReference>